<dbReference type="EC" id="7.3.2.7" evidence="3"/>
<proteinExistence type="inferred from homology"/>
<dbReference type="SUPFAM" id="SSF52540">
    <property type="entry name" value="P-loop containing nucleoside triphosphate hydrolases"/>
    <property type="match status" value="1"/>
</dbReference>
<dbReference type="PROSITE" id="PS51318">
    <property type="entry name" value="TAT"/>
    <property type="match status" value="1"/>
</dbReference>
<dbReference type="InterPro" id="IPR006311">
    <property type="entry name" value="TAT_signal"/>
</dbReference>
<keyword evidence="6" id="KW-1185">Reference proteome</keyword>
<evidence type="ECO:0000256" key="1">
    <source>
        <dbReference type="ARBA" id="ARBA00011040"/>
    </source>
</evidence>
<dbReference type="InterPro" id="IPR027417">
    <property type="entry name" value="P-loop_NTPase"/>
</dbReference>
<organism evidence="5 6">
    <name type="scientific">Plesiocystis pacifica SIR-1</name>
    <dbReference type="NCBI Taxonomy" id="391625"/>
    <lineage>
        <taxon>Bacteria</taxon>
        <taxon>Pseudomonadati</taxon>
        <taxon>Myxococcota</taxon>
        <taxon>Polyangia</taxon>
        <taxon>Nannocystales</taxon>
        <taxon>Nannocystaceae</taxon>
        <taxon>Plesiocystis</taxon>
    </lineage>
</organism>
<gene>
    <name evidence="5" type="ORF">PPSIR1_39065</name>
</gene>
<protein>
    <recommendedName>
        <fullName evidence="3">arsenite-transporting ATPase</fullName>
        <ecNumber evidence="3">7.3.2.7</ecNumber>
    </recommendedName>
</protein>
<comment type="catalytic activity">
    <reaction evidence="2">
        <text>arsenite(in) + ATP + H2O = arsenite(out) + ADP + phosphate + H(+)</text>
        <dbReference type="Rhea" id="RHEA:11348"/>
        <dbReference type="ChEBI" id="CHEBI:15377"/>
        <dbReference type="ChEBI" id="CHEBI:15378"/>
        <dbReference type="ChEBI" id="CHEBI:29242"/>
        <dbReference type="ChEBI" id="CHEBI:30616"/>
        <dbReference type="ChEBI" id="CHEBI:43474"/>
        <dbReference type="ChEBI" id="CHEBI:456216"/>
        <dbReference type="EC" id="7.3.2.7"/>
    </reaction>
</comment>
<dbReference type="PANTHER" id="PTHR10803:SF3">
    <property type="entry name" value="ATPASE GET3"/>
    <property type="match status" value="1"/>
</dbReference>
<evidence type="ECO:0000256" key="3">
    <source>
        <dbReference type="ARBA" id="ARBA00066752"/>
    </source>
</evidence>
<evidence type="ECO:0000313" key="6">
    <source>
        <dbReference type="Proteomes" id="UP000005801"/>
    </source>
</evidence>
<dbReference type="STRING" id="391625.PPSIR1_39065"/>
<dbReference type="eggNOG" id="COG0003">
    <property type="taxonomic scope" value="Bacteria"/>
</dbReference>
<dbReference type="Proteomes" id="UP000005801">
    <property type="component" value="Unassembled WGS sequence"/>
</dbReference>
<dbReference type="AlphaFoldDB" id="A6GK15"/>
<dbReference type="RefSeq" id="WP_006977051.1">
    <property type="nucleotide sequence ID" value="NZ_ABCS01000175.1"/>
</dbReference>
<dbReference type="OrthoDB" id="5242836at2"/>
<dbReference type="InterPro" id="IPR025723">
    <property type="entry name" value="ArsA/GET3_ATPase-like"/>
</dbReference>
<comment type="caution">
    <text evidence="5">The sequence shown here is derived from an EMBL/GenBank/DDBJ whole genome shotgun (WGS) entry which is preliminary data.</text>
</comment>
<evidence type="ECO:0000259" key="4">
    <source>
        <dbReference type="Pfam" id="PF02374"/>
    </source>
</evidence>
<dbReference type="PANTHER" id="PTHR10803">
    <property type="entry name" value="ARSENICAL PUMP-DRIVING ATPASE ARSENITE-TRANSLOCATING ATPASE"/>
    <property type="match status" value="1"/>
</dbReference>
<name>A6GK15_9BACT</name>
<evidence type="ECO:0000313" key="5">
    <source>
        <dbReference type="EMBL" id="EDM73797.1"/>
    </source>
</evidence>
<feature type="domain" description="ArsA/GET3 Anion-transporting ATPase-like" evidence="4">
    <location>
        <begin position="28"/>
        <end position="177"/>
    </location>
</feature>
<dbReference type="Gene3D" id="3.40.50.300">
    <property type="entry name" value="P-loop containing nucleotide triphosphate hydrolases"/>
    <property type="match status" value="1"/>
</dbReference>
<dbReference type="Pfam" id="PF02374">
    <property type="entry name" value="ArsA_ATPase"/>
    <property type="match status" value="1"/>
</dbReference>
<dbReference type="GO" id="GO:0015446">
    <property type="term" value="F:ATPase-coupled arsenite transmembrane transporter activity"/>
    <property type="evidence" value="ECO:0007669"/>
    <property type="project" value="UniProtKB-EC"/>
</dbReference>
<accession>A6GK15</accession>
<dbReference type="GO" id="GO:0016887">
    <property type="term" value="F:ATP hydrolysis activity"/>
    <property type="evidence" value="ECO:0007669"/>
    <property type="project" value="InterPro"/>
</dbReference>
<evidence type="ECO:0000256" key="2">
    <source>
        <dbReference type="ARBA" id="ARBA00052296"/>
    </source>
</evidence>
<dbReference type="EMBL" id="ABCS01000175">
    <property type="protein sequence ID" value="EDM73797.1"/>
    <property type="molecule type" value="Genomic_DNA"/>
</dbReference>
<comment type="similarity">
    <text evidence="1">Belongs to the arsA ATPase family.</text>
</comment>
<dbReference type="InterPro" id="IPR016300">
    <property type="entry name" value="ATPase_ArsA/GET3"/>
</dbReference>
<reference evidence="5 6" key="1">
    <citation type="submission" date="2007-06" db="EMBL/GenBank/DDBJ databases">
        <authorList>
            <person name="Shimkets L."/>
            <person name="Ferriera S."/>
            <person name="Johnson J."/>
            <person name="Kravitz S."/>
            <person name="Beeson K."/>
            <person name="Sutton G."/>
            <person name="Rogers Y.-H."/>
            <person name="Friedman R."/>
            <person name="Frazier M."/>
            <person name="Venter J.C."/>
        </authorList>
    </citation>
    <scope>NUCLEOTIDE SEQUENCE [LARGE SCALE GENOMIC DNA]</scope>
    <source>
        <strain evidence="5 6">SIR-1</strain>
    </source>
</reference>
<dbReference type="GO" id="GO:0005524">
    <property type="term" value="F:ATP binding"/>
    <property type="evidence" value="ECO:0007669"/>
    <property type="project" value="InterPro"/>
</dbReference>
<sequence length="338" mass="36096">MSDRAQPAPESASGVAFGELAETLSRRRLIVVSGKGGVGRTTVAALLGAALADRGRSQGRRVLVATTGHDDRLAWMLGAERLEDQPREVSPGLWIQRLVPATCIEEYGALVTGRARLSHAVFGNKAVRRLMRAIPGLDDFAILGKAWHVACRARDFDTLIFDGPASGHLRLVLGVPRAIVDTVAEGPLTREAVAMVAALEDPEQTAAVLVGLPESWPLTELGELAGALRGELNIAVDALVINQMRPLLGGAEALGAVEGADPGLRIFADTVAAIEATGLSQRATVQAWLEAKREPSPPWLSVPWWPWGVDDPERLAELLAALREGRDLRELEEVRGVA</sequence>